<feature type="region of interest" description="Disordered" evidence="8">
    <location>
        <begin position="209"/>
        <end position="242"/>
    </location>
</feature>
<feature type="region of interest" description="Disordered" evidence="8">
    <location>
        <begin position="441"/>
        <end position="482"/>
    </location>
</feature>
<dbReference type="SUPFAM" id="SSF52540">
    <property type="entry name" value="P-loop containing nucleoside triphosphate hydrolases"/>
    <property type="match status" value="1"/>
</dbReference>
<evidence type="ECO:0000256" key="8">
    <source>
        <dbReference type="SAM" id="MobiDB-lite"/>
    </source>
</evidence>
<dbReference type="GO" id="GO:0033314">
    <property type="term" value="P:mitotic DNA replication checkpoint signaling"/>
    <property type="evidence" value="ECO:0007669"/>
    <property type="project" value="TreeGrafter"/>
</dbReference>
<gene>
    <name evidence="10" type="ORF">OH76DRAFT_1406961</name>
</gene>
<name>A0A371D1Q0_9APHY</name>
<dbReference type="GO" id="GO:0003689">
    <property type="term" value="F:DNA clamp loader activity"/>
    <property type="evidence" value="ECO:0007669"/>
    <property type="project" value="TreeGrafter"/>
</dbReference>
<dbReference type="PANTHER" id="PTHR12172">
    <property type="entry name" value="CELL CYCLE CHECKPOINT PROTEIN RAD17"/>
    <property type="match status" value="1"/>
</dbReference>
<feature type="region of interest" description="Disordered" evidence="8">
    <location>
        <begin position="394"/>
        <end position="413"/>
    </location>
</feature>
<dbReference type="GO" id="GO:0005634">
    <property type="term" value="C:nucleus"/>
    <property type="evidence" value="ECO:0007669"/>
    <property type="project" value="UniProtKB-SubCell"/>
</dbReference>
<organism evidence="10 11">
    <name type="scientific">Lentinus brumalis</name>
    <dbReference type="NCBI Taxonomy" id="2498619"/>
    <lineage>
        <taxon>Eukaryota</taxon>
        <taxon>Fungi</taxon>
        <taxon>Dikarya</taxon>
        <taxon>Basidiomycota</taxon>
        <taxon>Agaricomycotina</taxon>
        <taxon>Agaricomycetes</taxon>
        <taxon>Polyporales</taxon>
        <taxon>Polyporaceae</taxon>
        <taxon>Lentinus</taxon>
    </lineage>
</organism>
<dbReference type="EMBL" id="KZ857427">
    <property type="protein sequence ID" value="RDX46443.1"/>
    <property type="molecule type" value="Genomic_DNA"/>
</dbReference>
<keyword evidence="7" id="KW-0131">Cell cycle</keyword>
<evidence type="ECO:0000256" key="2">
    <source>
        <dbReference type="ARBA" id="ARBA00006168"/>
    </source>
</evidence>
<comment type="subcellular location">
    <subcellularLocation>
        <location evidence="1">Nucleus</location>
    </subcellularLocation>
</comment>
<dbReference type="OrthoDB" id="10265971at2759"/>
<keyword evidence="5" id="KW-0067">ATP-binding</keyword>
<feature type="compositionally biased region" description="Basic and acidic residues" evidence="8">
    <location>
        <begin position="454"/>
        <end position="468"/>
    </location>
</feature>
<comment type="similarity">
    <text evidence="2">Belongs to the rad17/RAD24 family.</text>
</comment>
<evidence type="ECO:0000313" key="10">
    <source>
        <dbReference type="EMBL" id="RDX46443.1"/>
    </source>
</evidence>
<accession>A0A371D1Q0</accession>
<dbReference type="InterPro" id="IPR004582">
    <property type="entry name" value="Checkpoint_prot_Rad17_Rad24"/>
</dbReference>
<dbReference type="STRING" id="139420.A0A371D1Q0"/>
<keyword evidence="3" id="KW-0547">Nucleotide-binding</keyword>
<dbReference type="GO" id="GO:0000077">
    <property type="term" value="P:DNA damage checkpoint signaling"/>
    <property type="evidence" value="ECO:0007669"/>
    <property type="project" value="TreeGrafter"/>
</dbReference>
<feature type="compositionally biased region" description="Basic residues" evidence="8">
    <location>
        <begin position="397"/>
        <end position="408"/>
    </location>
</feature>
<keyword evidence="11" id="KW-1185">Reference proteome</keyword>
<feature type="region of interest" description="Disordered" evidence="8">
    <location>
        <begin position="654"/>
        <end position="697"/>
    </location>
</feature>
<proteinExistence type="inferred from homology"/>
<dbReference type="Pfam" id="PF03215">
    <property type="entry name" value="Rad17"/>
    <property type="match status" value="1"/>
</dbReference>
<dbReference type="InterPro" id="IPR027417">
    <property type="entry name" value="P-loop_NTPase"/>
</dbReference>
<dbReference type="GO" id="GO:0006281">
    <property type="term" value="P:DNA repair"/>
    <property type="evidence" value="ECO:0007669"/>
    <property type="project" value="InterPro"/>
</dbReference>
<evidence type="ECO:0000313" key="11">
    <source>
        <dbReference type="Proteomes" id="UP000256964"/>
    </source>
</evidence>
<evidence type="ECO:0000256" key="4">
    <source>
        <dbReference type="ARBA" id="ARBA00022763"/>
    </source>
</evidence>
<feature type="compositionally biased region" description="Low complexity" evidence="8">
    <location>
        <begin position="53"/>
        <end position="65"/>
    </location>
</feature>
<dbReference type="Gene3D" id="3.40.50.300">
    <property type="entry name" value="P-loop containing nucleotide triphosphate hydrolases"/>
    <property type="match status" value="1"/>
</dbReference>
<keyword evidence="6" id="KW-0539">Nucleus</keyword>
<dbReference type="Pfam" id="PF25812">
    <property type="entry name" value="RAD24_helical"/>
    <property type="match status" value="1"/>
</dbReference>
<sequence>MSSRIPGASKKAGPSSSRPSFQFADRGDAPPPTKKIKTKPLISIARPPMFDLSGIQQSSQTQSKSQDLEGKGKRKDVQFVERLQADDRLWIDIYEPANEEELAVHKRKVQDVRQWLVEAFEGGPSGKLKKYRRILVLTGPAGTAKTATIRILSAELGCEVLEWRNATDDQFSASEDDWGSIGEYEGLAEKFRTFLTRAASCRPLFTASTVAPQSTQSTQSSRTSQLTPSASASSTSSAGPSSSRRQLILLEDLPNILHSGTQTSFHAALEAFVAASEASVAPLVLIISDAGLRGESADGDGPRWRSRAKETIDVRNVLPPSLLNSPYVTQISFNPIAATYMRPALKSLLDRHFSSSSASGTRPTKEVLDVIVESSNGDIRSAIMALQFACTADKNPHKPAKGAKKGTKSKGPSTAVMLEAVTRREQSLALFHLLGKIMYNKRKGDPPPQSASAKDIRRDQEIDSRLKDPPPLPPHLRDHERKASRVDVETLYADTPIDASLLSLYIHQNYTQYCNSLDECEALMDSLSWADASGGETWYQANPHQFHLVALGTLHALPTPVPRRNQKPYKPAFFENLRRQNEAEDGVRDVQMWLQQLGSMPVASWNPRDVALGVGTLLRAGESSGRFATQAPYTHRAFSRLEFGQDSGATAELADEDGAVPDVPDVEREVRSRAATTQVDEEQITGKYLSDDDIEEW</sequence>
<feature type="domain" description="Checkpoint protein RAD24-like helical bundle" evidence="9">
    <location>
        <begin position="425"/>
        <end position="534"/>
    </location>
</feature>
<evidence type="ECO:0000256" key="6">
    <source>
        <dbReference type="ARBA" id="ARBA00023242"/>
    </source>
</evidence>
<evidence type="ECO:0000256" key="5">
    <source>
        <dbReference type="ARBA" id="ARBA00022840"/>
    </source>
</evidence>
<dbReference type="AlphaFoldDB" id="A0A371D1Q0"/>
<keyword evidence="4" id="KW-0227">DNA damage</keyword>
<dbReference type="GO" id="GO:0005524">
    <property type="term" value="F:ATP binding"/>
    <property type="evidence" value="ECO:0007669"/>
    <property type="project" value="UniProtKB-KW"/>
</dbReference>
<protein>
    <submittedName>
        <fullName evidence="10">Rad17-domain-containing protein</fullName>
    </submittedName>
</protein>
<feature type="region of interest" description="Disordered" evidence="8">
    <location>
        <begin position="1"/>
        <end position="74"/>
    </location>
</feature>
<evidence type="ECO:0000259" key="9">
    <source>
        <dbReference type="Pfam" id="PF25812"/>
    </source>
</evidence>
<evidence type="ECO:0000256" key="3">
    <source>
        <dbReference type="ARBA" id="ARBA00022741"/>
    </source>
</evidence>
<evidence type="ECO:0000256" key="7">
    <source>
        <dbReference type="ARBA" id="ARBA00023306"/>
    </source>
</evidence>
<evidence type="ECO:0000256" key="1">
    <source>
        <dbReference type="ARBA" id="ARBA00004123"/>
    </source>
</evidence>
<dbReference type="PANTHER" id="PTHR12172:SF0">
    <property type="entry name" value="CELL CYCLE CHECKPOINT PROTEIN RAD17"/>
    <property type="match status" value="1"/>
</dbReference>
<dbReference type="GO" id="GO:0003682">
    <property type="term" value="F:chromatin binding"/>
    <property type="evidence" value="ECO:0007669"/>
    <property type="project" value="TreeGrafter"/>
</dbReference>
<dbReference type="InterPro" id="IPR057927">
    <property type="entry name" value="RAD24-like_helical"/>
</dbReference>
<reference evidence="10 11" key="1">
    <citation type="journal article" date="2018" name="Biotechnol. Biofuels">
        <title>Integrative visual omics of the white-rot fungus Polyporus brumalis exposes the biotechnological potential of its oxidative enzymes for delignifying raw plant biomass.</title>
        <authorList>
            <person name="Miyauchi S."/>
            <person name="Rancon A."/>
            <person name="Drula E."/>
            <person name="Hage H."/>
            <person name="Chaduli D."/>
            <person name="Favel A."/>
            <person name="Grisel S."/>
            <person name="Henrissat B."/>
            <person name="Herpoel-Gimbert I."/>
            <person name="Ruiz-Duenas F.J."/>
            <person name="Chevret D."/>
            <person name="Hainaut M."/>
            <person name="Lin J."/>
            <person name="Wang M."/>
            <person name="Pangilinan J."/>
            <person name="Lipzen A."/>
            <person name="Lesage-Meessen L."/>
            <person name="Navarro D."/>
            <person name="Riley R."/>
            <person name="Grigoriev I.V."/>
            <person name="Zhou S."/>
            <person name="Raouche S."/>
            <person name="Rosso M.N."/>
        </authorList>
    </citation>
    <scope>NUCLEOTIDE SEQUENCE [LARGE SCALE GENOMIC DNA]</scope>
    <source>
        <strain evidence="10 11">BRFM 1820</strain>
    </source>
</reference>
<dbReference type="Proteomes" id="UP000256964">
    <property type="component" value="Unassembled WGS sequence"/>
</dbReference>
<dbReference type="Gene3D" id="1.10.8.60">
    <property type="match status" value="1"/>
</dbReference>